<evidence type="ECO:0000313" key="2">
    <source>
        <dbReference type="EMBL" id="SBT73823.1"/>
    </source>
</evidence>
<dbReference type="OrthoDB" id="383226at2759"/>
<proteinExistence type="predicted"/>
<gene>
    <name evidence="2" type="primary">PowCR01_000156700</name>
    <name evidence="2" type="ORF">POWCR01_000156700</name>
</gene>
<feature type="region of interest" description="Disordered" evidence="1">
    <location>
        <begin position="226"/>
        <end position="269"/>
    </location>
</feature>
<dbReference type="Proteomes" id="UP000243200">
    <property type="component" value="Unassembled WGS sequence"/>
</dbReference>
<evidence type="ECO:0000256" key="1">
    <source>
        <dbReference type="SAM" id="MobiDB-lite"/>
    </source>
</evidence>
<sequence length="333" mass="39286">MDQDLADLPSFRFYAELEKGYENLLYGYDDFFDDYVKVRLNNTEQISHIKESLLNAFIYIANMRPRNNQYEDRWDYLYYWTGNKVYKIVQNVSDFKDIMEVINSLKIHVDNNKGKYNDDLFKIEKDQFTNLKKLYDYSQNYDTIKVKIAPYDYKCSYLYNEYIRDSYELYRKIKIECSSETRTSAYCKIFTNIETNNLKDKTSRLFCFHVHDPIIRKVKGTERQSDLVEKSHLRGRDEGASLMGTRDDLSRHGSAGPEDDETSPINSGNPTAIILPFTPLGTKIHGHFIRKNINQWDADADTIEDSLIDKYEIEDENSEMDRHHIGYTPIGNR</sequence>
<dbReference type="InterPro" id="IPR008780">
    <property type="entry name" value="Plasmodium_Vir"/>
</dbReference>
<reference evidence="2 3" key="1">
    <citation type="submission" date="2016-06" db="EMBL/GenBank/DDBJ databases">
        <authorList>
            <consortium name="Pathogen Informatics"/>
        </authorList>
    </citation>
    <scope>NUCLEOTIDE SEQUENCE [LARGE SCALE GENOMIC DNA]</scope>
</reference>
<dbReference type="VEuPathDB" id="PlasmoDB:PocGH01_00044900"/>
<dbReference type="VEuPathDB" id="PlasmoDB:POWCR01_000156700"/>
<dbReference type="Pfam" id="PF05795">
    <property type="entry name" value="Plasmodium_Vir"/>
    <property type="match status" value="1"/>
</dbReference>
<accession>A0A1C3KIY2</accession>
<evidence type="ECO:0000313" key="3">
    <source>
        <dbReference type="Proteomes" id="UP000243200"/>
    </source>
</evidence>
<dbReference type="EMBL" id="FLRJ01000513">
    <property type="protein sequence ID" value="SBT73823.1"/>
    <property type="molecule type" value="Genomic_DNA"/>
</dbReference>
<feature type="compositionally biased region" description="Basic and acidic residues" evidence="1">
    <location>
        <begin position="226"/>
        <end position="251"/>
    </location>
</feature>
<dbReference type="AlphaFoldDB" id="A0A1C3KIY2"/>
<name>A0A1C3KIY2_PLAOA</name>
<organism evidence="2 3">
    <name type="scientific">Plasmodium ovale</name>
    <name type="common">malaria parasite P. ovale</name>
    <dbReference type="NCBI Taxonomy" id="36330"/>
    <lineage>
        <taxon>Eukaryota</taxon>
        <taxon>Sar</taxon>
        <taxon>Alveolata</taxon>
        <taxon>Apicomplexa</taxon>
        <taxon>Aconoidasida</taxon>
        <taxon>Haemosporida</taxon>
        <taxon>Plasmodiidae</taxon>
        <taxon>Plasmodium</taxon>
        <taxon>Plasmodium (Plasmodium)</taxon>
    </lineage>
</organism>
<protein>
    <submittedName>
        <fullName evidence="2">PIR protein</fullName>
    </submittedName>
</protein>